<dbReference type="STRING" id="35608.A0A2U1LXU9"/>
<evidence type="ECO:0000256" key="2">
    <source>
        <dbReference type="ARBA" id="ARBA00013081"/>
    </source>
</evidence>
<feature type="region of interest" description="Disordered" evidence="8">
    <location>
        <begin position="691"/>
        <end position="713"/>
    </location>
</feature>
<dbReference type="Pfam" id="PF03031">
    <property type="entry name" value="NIF"/>
    <property type="match status" value="1"/>
</dbReference>
<keyword evidence="7" id="KW-0694">RNA-binding</keyword>
<comment type="caution">
    <text evidence="11">The sequence shown here is derived from an EMBL/GenBank/DDBJ whole genome shotgun (WGS) entry which is preliminary data.</text>
</comment>
<dbReference type="PANTHER" id="PTHR23081:SF0">
    <property type="entry name" value="RNA POLYMERASE II C-TERMINAL DOMAIN PHOSPHATASE-LIKE 1"/>
    <property type="match status" value="1"/>
</dbReference>
<comment type="catalytic activity">
    <reaction evidence="6">
        <text>O-phospho-L-threonyl-[protein] + H2O = L-threonyl-[protein] + phosphate</text>
        <dbReference type="Rhea" id="RHEA:47004"/>
        <dbReference type="Rhea" id="RHEA-COMP:11060"/>
        <dbReference type="Rhea" id="RHEA-COMP:11605"/>
        <dbReference type="ChEBI" id="CHEBI:15377"/>
        <dbReference type="ChEBI" id="CHEBI:30013"/>
        <dbReference type="ChEBI" id="CHEBI:43474"/>
        <dbReference type="ChEBI" id="CHEBI:61977"/>
        <dbReference type="EC" id="3.1.3.16"/>
    </reaction>
</comment>
<proteinExistence type="predicted"/>
<dbReference type="InterPro" id="IPR023214">
    <property type="entry name" value="HAD_sf"/>
</dbReference>
<feature type="region of interest" description="Disordered" evidence="8">
    <location>
        <begin position="791"/>
        <end position="838"/>
    </location>
</feature>
<dbReference type="InterPro" id="IPR004274">
    <property type="entry name" value="FCP1_dom"/>
</dbReference>
<comment type="catalytic activity">
    <reaction evidence="5">
        <text>O-phospho-L-seryl-[protein] + H2O = L-seryl-[protein] + phosphate</text>
        <dbReference type="Rhea" id="RHEA:20629"/>
        <dbReference type="Rhea" id="RHEA-COMP:9863"/>
        <dbReference type="Rhea" id="RHEA-COMP:11604"/>
        <dbReference type="ChEBI" id="CHEBI:15377"/>
        <dbReference type="ChEBI" id="CHEBI:29999"/>
        <dbReference type="ChEBI" id="CHEBI:43474"/>
        <dbReference type="ChEBI" id="CHEBI:83421"/>
        <dbReference type="EC" id="3.1.3.16"/>
    </reaction>
</comment>
<protein>
    <recommendedName>
        <fullName evidence="2">protein-serine/threonine phosphatase</fullName>
        <ecNumber evidence="2">3.1.3.16</ecNumber>
    </recommendedName>
</protein>
<evidence type="ECO:0000256" key="8">
    <source>
        <dbReference type="SAM" id="MobiDB-lite"/>
    </source>
</evidence>
<comment type="subcellular location">
    <subcellularLocation>
        <location evidence="1">Nucleus</location>
    </subcellularLocation>
</comment>
<dbReference type="Proteomes" id="UP000245207">
    <property type="component" value="Unassembled WGS sequence"/>
</dbReference>
<feature type="region of interest" description="Disordered" evidence="8">
    <location>
        <begin position="543"/>
        <end position="596"/>
    </location>
</feature>
<dbReference type="GO" id="GO:0005634">
    <property type="term" value="C:nucleus"/>
    <property type="evidence" value="ECO:0007669"/>
    <property type="project" value="UniProtKB-SubCell"/>
</dbReference>
<feature type="domain" description="FCP1 homology" evidence="10">
    <location>
        <begin position="140"/>
        <end position="388"/>
    </location>
</feature>
<dbReference type="SMART" id="SM00577">
    <property type="entry name" value="CPDc"/>
    <property type="match status" value="1"/>
</dbReference>
<dbReference type="PANTHER" id="PTHR23081">
    <property type="entry name" value="RNA POLYMERASE II CTD PHOSPHATASE"/>
    <property type="match status" value="1"/>
</dbReference>
<dbReference type="EMBL" id="PKPP01007279">
    <property type="protein sequence ID" value="PWA53843.1"/>
    <property type="molecule type" value="Genomic_DNA"/>
</dbReference>
<accession>A0A2U1LXU9</accession>
<sequence>MFKSVVVLYEGEKMLGNVDVSFTPENFRVLRHKISGKVVVSHLSKPSERCSPLAVLHTITSSGNGRRNGVCLKMECRDTSNHWMHFLYTKCLQQNKTAVVSLEDEELHLVPMRSKESSLYSYFWGFIVAPGLYESCRVMLNLRCLGIVVDLDETLIFANTLRSFEDRIQALKQKISSEVDPQRVVGMRTVVKRYEDDRNILKQYAETDQVVENGKVIKAQPEVIPPLTENHQPLVRPLIRLKDKNIILTRINPSVCDTSVLVSLRPGWNELRSYLTGGRRKRFEVYVCTMGEREYALEMWRLLDPCSYMIKSKELLNRIVCVKPGLKKSLSDVFHDGDGHPKMTLVIDDRMKVWDEKDQHRVHAVSSFAPYYASQAEVNNDVPILCVARDVACNVRGGFFKDFDNRFSQKIAEVAHEDDIKDIIPPDVSYYLTLENSNEKFTVAPENDIKDISSSDDAAAALTGNRDPTVFNGMTDAELVKGSQQAIEPRLKTLSQQNPTPKLPEETPNLQNLTEVNLPETTAPISVPSVPPKISKPIVQYTRRKSSKETPILQHVTQVNLPETTTQQIPASRRRDPRLKIPSQQNPAPISVPFVQPTIPKPTVQYTLKQLPEETRKLQHDAEVNLPETTAPISVPFLPEETRILQHVTQVNLPEISLHSSPEREEGELPESDSDDMLRRLLVLQHEGDEDLLEKLPSSKRDRGIQDDGRDAYDESPAEYLHKIAVKCGTEVEFRTSLVPSTELVFSTEVRFAEEKIGEGIGKTRREAHHQAALESLMNLAENYMSVHESGTTCAHGDGNSVNESDEGIYSDGRPSSPESEPARDLNSRKEGRNKGPTKALIELCMKKGLHLRFQQRPHRWSSTDVYAEVEKKVKIGASHAACILEVAEVDGEVMGKGRGPTWDEAKMKAAYWAINKMTSNTRKHPQKRRSSFRSYHRCKHWRESRRLRKRVPSSADD</sequence>
<feature type="domain" description="DRBM" evidence="9">
    <location>
        <begin position="716"/>
        <end position="782"/>
    </location>
</feature>
<dbReference type="InterPro" id="IPR036412">
    <property type="entry name" value="HAD-like_sf"/>
</dbReference>
<evidence type="ECO:0000259" key="9">
    <source>
        <dbReference type="PROSITE" id="PS50137"/>
    </source>
</evidence>
<feature type="domain" description="DRBM" evidence="9">
    <location>
        <begin position="836"/>
        <end position="920"/>
    </location>
</feature>
<dbReference type="AlphaFoldDB" id="A0A2U1LXU9"/>
<keyword evidence="12" id="KW-1185">Reference proteome</keyword>
<dbReference type="SMART" id="SM00358">
    <property type="entry name" value="DSRM"/>
    <property type="match status" value="2"/>
</dbReference>
<dbReference type="FunFam" id="3.40.50.1000:FF:000035">
    <property type="entry name" value="RNA polymerase II C-terminal domain phosphatase-like 1"/>
    <property type="match status" value="1"/>
</dbReference>
<evidence type="ECO:0000256" key="3">
    <source>
        <dbReference type="ARBA" id="ARBA00022801"/>
    </source>
</evidence>
<evidence type="ECO:0000256" key="4">
    <source>
        <dbReference type="ARBA" id="ARBA00023242"/>
    </source>
</evidence>
<feature type="region of interest" description="Disordered" evidence="8">
    <location>
        <begin position="655"/>
        <end position="675"/>
    </location>
</feature>
<evidence type="ECO:0000313" key="12">
    <source>
        <dbReference type="Proteomes" id="UP000245207"/>
    </source>
</evidence>
<evidence type="ECO:0000256" key="5">
    <source>
        <dbReference type="ARBA" id="ARBA00047761"/>
    </source>
</evidence>
<evidence type="ECO:0000256" key="7">
    <source>
        <dbReference type="PROSITE-ProRule" id="PRU00266"/>
    </source>
</evidence>
<gene>
    <name evidence="11" type="ORF">CTI12_AA442550</name>
</gene>
<keyword evidence="3" id="KW-0378">Hydrolase</keyword>
<dbReference type="GO" id="GO:0008420">
    <property type="term" value="F:RNA polymerase II CTD heptapeptide repeat phosphatase activity"/>
    <property type="evidence" value="ECO:0007669"/>
    <property type="project" value="InterPro"/>
</dbReference>
<evidence type="ECO:0000256" key="1">
    <source>
        <dbReference type="ARBA" id="ARBA00004123"/>
    </source>
</evidence>
<keyword evidence="4" id="KW-0539">Nucleus</keyword>
<feature type="compositionally biased region" description="Basic and acidic residues" evidence="8">
    <location>
        <begin position="693"/>
        <end position="713"/>
    </location>
</feature>
<reference evidence="11 12" key="1">
    <citation type="journal article" date="2018" name="Mol. Plant">
        <title>The genome of Artemisia annua provides insight into the evolution of Asteraceae family and artemisinin biosynthesis.</title>
        <authorList>
            <person name="Shen Q."/>
            <person name="Zhang L."/>
            <person name="Liao Z."/>
            <person name="Wang S."/>
            <person name="Yan T."/>
            <person name="Shi P."/>
            <person name="Liu M."/>
            <person name="Fu X."/>
            <person name="Pan Q."/>
            <person name="Wang Y."/>
            <person name="Lv Z."/>
            <person name="Lu X."/>
            <person name="Zhang F."/>
            <person name="Jiang W."/>
            <person name="Ma Y."/>
            <person name="Chen M."/>
            <person name="Hao X."/>
            <person name="Li L."/>
            <person name="Tang Y."/>
            <person name="Lv G."/>
            <person name="Zhou Y."/>
            <person name="Sun X."/>
            <person name="Brodelius P.E."/>
            <person name="Rose J.K.C."/>
            <person name="Tang K."/>
        </authorList>
    </citation>
    <scope>NUCLEOTIDE SEQUENCE [LARGE SCALE GENOMIC DNA]</scope>
    <source>
        <strain evidence="12">cv. Huhao1</strain>
        <tissue evidence="11">Leaf</tissue>
    </source>
</reference>
<dbReference type="Gene3D" id="3.40.50.1000">
    <property type="entry name" value="HAD superfamily/HAD-like"/>
    <property type="match status" value="1"/>
</dbReference>
<dbReference type="SUPFAM" id="SSF56784">
    <property type="entry name" value="HAD-like"/>
    <property type="match status" value="1"/>
</dbReference>
<dbReference type="Pfam" id="PF00035">
    <property type="entry name" value="dsrm"/>
    <property type="match status" value="1"/>
</dbReference>
<feature type="compositionally biased region" description="Basic and acidic residues" evidence="8">
    <location>
        <begin position="821"/>
        <end position="834"/>
    </location>
</feature>
<evidence type="ECO:0000256" key="6">
    <source>
        <dbReference type="ARBA" id="ARBA00048336"/>
    </source>
</evidence>
<organism evidence="11 12">
    <name type="scientific">Artemisia annua</name>
    <name type="common">Sweet wormwood</name>
    <dbReference type="NCBI Taxonomy" id="35608"/>
    <lineage>
        <taxon>Eukaryota</taxon>
        <taxon>Viridiplantae</taxon>
        <taxon>Streptophyta</taxon>
        <taxon>Embryophyta</taxon>
        <taxon>Tracheophyta</taxon>
        <taxon>Spermatophyta</taxon>
        <taxon>Magnoliopsida</taxon>
        <taxon>eudicotyledons</taxon>
        <taxon>Gunneridae</taxon>
        <taxon>Pentapetalae</taxon>
        <taxon>asterids</taxon>
        <taxon>campanulids</taxon>
        <taxon>Asterales</taxon>
        <taxon>Asteraceae</taxon>
        <taxon>Asteroideae</taxon>
        <taxon>Anthemideae</taxon>
        <taxon>Artemisiinae</taxon>
        <taxon>Artemisia</taxon>
    </lineage>
</organism>
<dbReference type="EC" id="3.1.3.16" evidence="2"/>
<dbReference type="PROSITE" id="PS50137">
    <property type="entry name" value="DS_RBD"/>
    <property type="match status" value="2"/>
</dbReference>
<dbReference type="GO" id="GO:0003723">
    <property type="term" value="F:RNA binding"/>
    <property type="evidence" value="ECO:0007669"/>
    <property type="project" value="UniProtKB-UniRule"/>
</dbReference>
<evidence type="ECO:0000313" key="11">
    <source>
        <dbReference type="EMBL" id="PWA53843.1"/>
    </source>
</evidence>
<feature type="compositionally biased region" description="Polar residues" evidence="8">
    <location>
        <begin position="555"/>
        <end position="570"/>
    </location>
</feature>
<feature type="compositionally biased region" description="Acidic residues" evidence="8">
    <location>
        <begin position="665"/>
        <end position="675"/>
    </location>
</feature>
<name>A0A2U1LXU9_ARTAN</name>
<dbReference type="SUPFAM" id="SSF54768">
    <property type="entry name" value="dsRNA-binding domain-like"/>
    <property type="match status" value="2"/>
</dbReference>
<dbReference type="Gene3D" id="3.30.160.20">
    <property type="match status" value="2"/>
</dbReference>
<dbReference type="InterPro" id="IPR014720">
    <property type="entry name" value="dsRBD_dom"/>
</dbReference>
<dbReference type="InterPro" id="IPR039189">
    <property type="entry name" value="Fcp1"/>
</dbReference>
<evidence type="ECO:0000259" key="10">
    <source>
        <dbReference type="PROSITE" id="PS50969"/>
    </source>
</evidence>
<dbReference type="OrthoDB" id="10249888at2759"/>
<dbReference type="PROSITE" id="PS50969">
    <property type="entry name" value="FCP1"/>
    <property type="match status" value="1"/>
</dbReference>